<dbReference type="Proteomes" id="UP000000495">
    <property type="component" value="Chromosome"/>
</dbReference>
<dbReference type="InterPro" id="IPR036264">
    <property type="entry name" value="Bact_exopeptidase_dim_dom"/>
</dbReference>
<dbReference type="eggNOG" id="COG0624">
    <property type="taxonomic scope" value="Bacteria"/>
</dbReference>
<dbReference type="InterPro" id="IPR050072">
    <property type="entry name" value="Peptidase_M20A"/>
</dbReference>
<dbReference type="AlphaFoldDB" id="F8KZ38"/>
<dbReference type="STRING" id="765952.PUV_12110"/>
<proteinExistence type="predicted"/>
<reference evidence="5 6" key="2">
    <citation type="journal article" date="2011" name="Mol. Biol. Evol.">
        <title>Unity in variety--the pan-genome of the Chlamydiae.</title>
        <authorList>
            <person name="Collingro A."/>
            <person name="Tischler P."/>
            <person name="Weinmaier T."/>
            <person name="Penz T."/>
            <person name="Heinz E."/>
            <person name="Brunham R.C."/>
            <person name="Read T.D."/>
            <person name="Bavoil P.M."/>
            <person name="Sachse K."/>
            <person name="Kahane S."/>
            <person name="Friedman M.G."/>
            <person name="Rattei T."/>
            <person name="Myers G.S."/>
            <person name="Horn M."/>
        </authorList>
    </citation>
    <scope>NUCLEOTIDE SEQUENCE [LARGE SCALE GENOMIC DNA]</scope>
    <source>
        <strain evidence="6">UV7</strain>
    </source>
</reference>
<evidence type="ECO:0000313" key="6">
    <source>
        <dbReference type="Proteomes" id="UP000000495"/>
    </source>
</evidence>
<dbReference type="PANTHER" id="PTHR43808">
    <property type="entry name" value="ACETYLORNITHINE DEACETYLASE"/>
    <property type="match status" value="1"/>
</dbReference>
<keyword evidence="6" id="KW-1185">Reference proteome</keyword>
<keyword evidence="2" id="KW-0378">Hydrolase</keyword>
<dbReference type="GO" id="GO:0016787">
    <property type="term" value="F:hydrolase activity"/>
    <property type="evidence" value="ECO:0007669"/>
    <property type="project" value="UniProtKB-KW"/>
</dbReference>
<dbReference type="OrthoDB" id="9783294at2"/>
<feature type="active site" evidence="3">
    <location>
        <position position="103"/>
    </location>
</feature>
<keyword evidence="1" id="KW-0479">Metal-binding</keyword>
<evidence type="ECO:0000313" key="5">
    <source>
        <dbReference type="EMBL" id="CCB86161.1"/>
    </source>
</evidence>
<dbReference type="Gene3D" id="3.40.630.10">
    <property type="entry name" value="Zn peptidases"/>
    <property type="match status" value="1"/>
</dbReference>
<gene>
    <name evidence="5" type="ordered locus">PUV_12110</name>
</gene>
<organism evidence="5 6">
    <name type="scientific">Parachlamydia acanthamoebae (strain UV7)</name>
    <dbReference type="NCBI Taxonomy" id="765952"/>
    <lineage>
        <taxon>Bacteria</taxon>
        <taxon>Pseudomonadati</taxon>
        <taxon>Chlamydiota</taxon>
        <taxon>Chlamydiia</taxon>
        <taxon>Parachlamydiales</taxon>
        <taxon>Parachlamydiaceae</taxon>
        <taxon>Parachlamydia</taxon>
    </lineage>
</organism>
<feature type="active site" description="Proton acceptor" evidence="3">
    <location>
        <position position="164"/>
    </location>
</feature>
<name>F8KZ38_PARAV</name>
<reference key="1">
    <citation type="journal article" date="2011" name="Mol. Biol. Evol.">
        <title>Unity in variety -- the pan-genome of the Chlamydiae.</title>
        <authorList>
            <person name="Collingro A."/>
            <person name="Tischler P."/>
            <person name="Weinmaier T."/>
            <person name="Penz T."/>
            <person name="Heinz E."/>
            <person name="Brunham R.C."/>
            <person name="Read T.D."/>
            <person name="Bavoil P.M."/>
            <person name="Sachse K."/>
            <person name="Kahane S."/>
            <person name="Friedman M.G."/>
            <person name="Rattei T."/>
            <person name="Myers G.S.A."/>
            <person name="Horn M."/>
        </authorList>
    </citation>
    <scope>NUCLEOTIDE SEQUENCE</scope>
    <source>
        <strain>UV7</strain>
    </source>
</reference>
<dbReference type="GO" id="GO:0046872">
    <property type="term" value="F:metal ion binding"/>
    <property type="evidence" value="ECO:0007669"/>
    <property type="project" value="UniProtKB-KW"/>
</dbReference>
<feature type="domain" description="Peptidase M20 dimerisation" evidence="4">
    <location>
        <begin position="200"/>
        <end position="300"/>
    </location>
</feature>
<dbReference type="Gene3D" id="3.30.70.360">
    <property type="match status" value="1"/>
</dbReference>
<dbReference type="PANTHER" id="PTHR43808:SF9">
    <property type="entry name" value="BLL0789 PROTEIN"/>
    <property type="match status" value="1"/>
</dbReference>
<evidence type="ECO:0000256" key="2">
    <source>
        <dbReference type="ARBA" id="ARBA00022801"/>
    </source>
</evidence>
<evidence type="ECO:0000259" key="4">
    <source>
        <dbReference type="Pfam" id="PF07687"/>
    </source>
</evidence>
<dbReference type="InterPro" id="IPR011650">
    <property type="entry name" value="Peptidase_M20_dimer"/>
</dbReference>
<dbReference type="HOGENOM" id="CLU_021802_7_0_0"/>
<dbReference type="KEGG" id="puv:PUV_12110"/>
<dbReference type="PIRSF" id="PIRSF037238">
    <property type="entry name" value="Carboxypeptidase_G2"/>
    <property type="match status" value="1"/>
</dbReference>
<dbReference type="Pfam" id="PF01546">
    <property type="entry name" value="Peptidase_M20"/>
    <property type="match status" value="1"/>
</dbReference>
<dbReference type="SUPFAM" id="SSF53187">
    <property type="entry name" value="Zn-dependent exopeptidases"/>
    <property type="match status" value="1"/>
</dbReference>
<dbReference type="RefSeq" id="WP_006340986.1">
    <property type="nucleotide sequence ID" value="NC_015702.1"/>
</dbReference>
<evidence type="ECO:0000256" key="1">
    <source>
        <dbReference type="ARBA" id="ARBA00022723"/>
    </source>
</evidence>
<accession>F8KZ38</accession>
<dbReference type="InterPro" id="IPR002933">
    <property type="entry name" value="Peptidase_M20"/>
</dbReference>
<dbReference type="EMBL" id="FR872580">
    <property type="protein sequence ID" value="CCB86161.1"/>
    <property type="molecule type" value="Genomic_DNA"/>
</dbReference>
<evidence type="ECO:0000256" key="3">
    <source>
        <dbReference type="PIRSR" id="PIRSR037238-1"/>
    </source>
</evidence>
<dbReference type="InterPro" id="IPR017150">
    <property type="entry name" value="Pept_M20_glutamate_carboxypep"/>
</dbReference>
<dbReference type="SUPFAM" id="SSF55031">
    <property type="entry name" value="Bacterial exopeptidase dimerisation domain"/>
    <property type="match status" value="1"/>
</dbReference>
<protein>
    <recommendedName>
        <fullName evidence="4">Peptidase M20 dimerisation domain-containing protein</fullName>
    </recommendedName>
</protein>
<sequence length="406" mass="44254">MTNHPLLSYVNWIQGEQEDLVALLETWTNINTSSFNLEGLQKQTTLLKEAFSKLGGHVEEIALPPCEQIDSKGKWRQKPLGKALSIIKHPEAPIQVFLGGHMDTVFAPESAFQKTQKIDQNILQGPGVADMKGGLIILLKALEALEKSPFAGKIGWHVLINPDEEIGSPGSAPLIRQFSKNKQLGLLFEPAFSDGSIVSARKGSANFTVIAKGKSAHAGRDFAAGRNAIVGLARLICELDELNDLDQKVTLNIGKVEGGEAVNVVPDTALCRFNMRASLPEEFVLVKETIHNILSTLNANKEITLTLYQHGERTPKMFDEKHQALFKNLQQTAQAMGVALTWKASGGICDGNILAEEGIPSIDTLGAVGGNIHTHEEYILINSLVQRAQLTALFLMQLESLFKGKL</sequence>
<dbReference type="NCBIfam" id="NF005602">
    <property type="entry name" value="PRK07338.1"/>
    <property type="match status" value="1"/>
</dbReference>
<dbReference type="Pfam" id="PF07687">
    <property type="entry name" value="M20_dimer"/>
    <property type="match status" value="1"/>
</dbReference>
<dbReference type="CDD" id="cd03885">
    <property type="entry name" value="M20_CPDG2"/>
    <property type="match status" value="1"/>
</dbReference>